<comment type="caution">
    <text evidence="1">The sequence shown here is derived from an EMBL/GenBank/DDBJ whole genome shotgun (WGS) entry which is preliminary data.</text>
</comment>
<accession>A0A0F9L543</accession>
<evidence type="ECO:0000313" key="1">
    <source>
        <dbReference type="EMBL" id="KKM89949.1"/>
    </source>
</evidence>
<gene>
    <name evidence="1" type="ORF">LCGC14_1243480</name>
</gene>
<sequence length="268" mass="29619">MANDTPVAPVTPEELEAQYLDDKAFEPQEFFTLAELVELNTIFLSDDRLKAMRVDVTTPEFAAAFPNGVMALEMALKGIDVDFAYAEDHIRRIQIPMVNTSGNRYGQPKGERSQLHITSAAFVQVAKIKPFGTENREKLTGLKYRWGQHIGKGDFDGEERTWRWDIPRLILPADFVFTGEVRVQQGNVPGGVDTGVSNEMSEEEAVGPILSLIVGQPVEANVDLCDKVLQIPGMPTRWVNGAIDRTLLKQLSEEGYIGQAKGLITAAS</sequence>
<dbReference type="EMBL" id="LAZR01006741">
    <property type="protein sequence ID" value="KKM89949.1"/>
    <property type="molecule type" value="Genomic_DNA"/>
</dbReference>
<protein>
    <submittedName>
        <fullName evidence="1">Uncharacterized protein</fullName>
    </submittedName>
</protein>
<name>A0A0F9L543_9ZZZZ</name>
<organism evidence="1">
    <name type="scientific">marine sediment metagenome</name>
    <dbReference type="NCBI Taxonomy" id="412755"/>
    <lineage>
        <taxon>unclassified sequences</taxon>
        <taxon>metagenomes</taxon>
        <taxon>ecological metagenomes</taxon>
    </lineage>
</organism>
<reference evidence="1" key="1">
    <citation type="journal article" date="2015" name="Nature">
        <title>Complex archaea that bridge the gap between prokaryotes and eukaryotes.</title>
        <authorList>
            <person name="Spang A."/>
            <person name="Saw J.H."/>
            <person name="Jorgensen S.L."/>
            <person name="Zaremba-Niedzwiedzka K."/>
            <person name="Martijn J."/>
            <person name="Lind A.E."/>
            <person name="van Eijk R."/>
            <person name="Schleper C."/>
            <person name="Guy L."/>
            <person name="Ettema T.J."/>
        </authorList>
    </citation>
    <scope>NUCLEOTIDE SEQUENCE</scope>
</reference>
<proteinExistence type="predicted"/>
<dbReference type="AlphaFoldDB" id="A0A0F9L543"/>